<dbReference type="PANTHER" id="PTHR34883:SF8">
    <property type="entry name" value="EXTRACELLULAR SERINE-RICH PROTEIN (AFU_ORTHOLOGUE AFUA_6G00670)"/>
    <property type="match status" value="1"/>
</dbReference>
<feature type="region of interest" description="Disordered" evidence="1">
    <location>
        <begin position="168"/>
        <end position="196"/>
    </location>
</feature>
<dbReference type="Proteomes" id="UP000799302">
    <property type="component" value="Unassembled WGS sequence"/>
</dbReference>
<reference evidence="4" key="1">
    <citation type="journal article" date="2020" name="Stud. Mycol.">
        <title>101 Dothideomycetes genomes: a test case for predicting lifestyles and emergence of pathogens.</title>
        <authorList>
            <person name="Haridas S."/>
            <person name="Albert R."/>
            <person name="Binder M."/>
            <person name="Bloem J."/>
            <person name="Labutti K."/>
            <person name="Salamov A."/>
            <person name="Andreopoulos B."/>
            <person name="Baker S."/>
            <person name="Barry K."/>
            <person name="Bills G."/>
            <person name="Bluhm B."/>
            <person name="Cannon C."/>
            <person name="Castanera R."/>
            <person name="Culley D."/>
            <person name="Daum C."/>
            <person name="Ezra D."/>
            <person name="Gonzalez J."/>
            <person name="Henrissat B."/>
            <person name="Kuo A."/>
            <person name="Liang C."/>
            <person name="Lipzen A."/>
            <person name="Lutzoni F."/>
            <person name="Magnuson J."/>
            <person name="Mondo S."/>
            <person name="Nolan M."/>
            <person name="Ohm R."/>
            <person name="Pangilinan J."/>
            <person name="Park H.-J."/>
            <person name="Ramirez L."/>
            <person name="Alfaro M."/>
            <person name="Sun H."/>
            <person name="Tritt A."/>
            <person name="Yoshinaga Y."/>
            <person name="Zwiers L.-H."/>
            <person name="Turgeon B."/>
            <person name="Goodwin S."/>
            <person name="Spatafora J."/>
            <person name="Crous P."/>
            <person name="Grigoriev I."/>
        </authorList>
    </citation>
    <scope>NUCLEOTIDE SEQUENCE</scope>
    <source>
        <strain evidence="4">CBS 115976</strain>
    </source>
</reference>
<evidence type="ECO:0000256" key="1">
    <source>
        <dbReference type="SAM" id="MobiDB-lite"/>
    </source>
</evidence>
<dbReference type="CDD" id="cd00920">
    <property type="entry name" value="Cupredoxin"/>
    <property type="match status" value="1"/>
</dbReference>
<name>A0A6A6UH71_9PEZI</name>
<dbReference type="EMBL" id="MU004232">
    <property type="protein sequence ID" value="KAF2671625.1"/>
    <property type="molecule type" value="Genomic_DNA"/>
</dbReference>
<proteinExistence type="predicted"/>
<evidence type="ECO:0000256" key="3">
    <source>
        <dbReference type="SAM" id="SignalP"/>
    </source>
</evidence>
<dbReference type="InterPro" id="IPR052953">
    <property type="entry name" value="Ser-rich/MCO-related"/>
</dbReference>
<evidence type="ECO:0000313" key="5">
    <source>
        <dbReference type="Proteomes" id="UP000799302"/>
    </source>
</evidence>
<dbReference type="Gene3D" id="2.60.40.420">
    <property type="entry name" value="Cupredoxins - blue copper proteins"/>
    <property type="match status" value="1"/>
</dbReference>
<protein>
    <recommendedName>
        <fullName evidence="6">Cupredoxin</fullName>
    </recommendedName>
</protein>
<dbReference type="OrthoDB" id="2331100at2759"/>
<keyword evidence="2" id="KW-0472">Membrane</keyword>
<feature type="chain" id="PRO_5025675328" description="Cupredoxin" evidence="3">
    <location>
        <begin position="18"/>
        <end position="361"/>
    </location>
</feature>
<keyword evidence="2" id="KW-0812">Transmembrane</keyword>
<dbReference type="InterPro" id="IPR008972">
    <property type="entry name" value="Cupredoxin"/>
</dbReference>
<keyword evidence="3" id="KW-0732">Signal</keyword>
<feature type="transmembrane region" description="Helical" evidence="2">
    <location>
        <begin position="214"/>
        <end position="235"/>
    </location>
</feature>
<dbReference type="SUPFAM" id="SSF49503">
    <property type="entry name" value="Cupredoxins"/>
    <property type="match status" value="1"/>
</dbReference>
<feature type="signal peptide" evidence="3">
    <location>
        <begin position="1"/>
        <end position="17"/>
    </location>
</feature>
<feature type="compositionally biased region" description="Low complexity" evidence="1">
    <location>
        <begin position="174"/>
        <end position="192"/>
    </location>
</feature>
<dbReference type="AlphaFoldDB" id="A0A6A6UH71"/>
<keyword evidence="5" id="KW-1185">Reference proteome</keyword>
<keyword evidence="2" id="KW-1133">Transmembrane helix</keyword>
<evidence type="ECO:0000313" key="4">
    <source>
        <dbReference type="EMBL" id="KAF2671625.1"/>
    </source>
</evidence>
<gene>
    <name evidence="4" type="ORF">BT63DRAFT_476508</name>
</gene>
<evidence type="ECO:0000256" key="2">
    <source>
        <dbReference type="SAM" id="Phobius"/>
    </source>
</evidence>
<evidence type="ECO:0008006" key="6">
    <source>
        <dbReference type="Google" id="ProtNLM"/>
    </source>
</evidence>
<accession>A0A6A6UH71</accession>
<sequence length="361" mass="38721">MRYLLILSQLWLGICLGQTSTTQRSSSPSSTTSSPANTWTVSVGKGDNSFRPDSLQANVGDTVLFQFYPANHSVVRAEYNYPCVPYDLINIKKPGFASGFKPVDQVLDDPPSFSVRINDTLPVFYYCSAPGFCIDNQMVGVINPNASVSLAVQKDAAKNSKYMLQPGDSFPAEGSSSSSTSSSSSGSSTSTTMPTVAASTNNQIQQKASLPSGAIAGIVLGALGVLGLAAALFFFMGRTKTLQENVHRQSMSAVTPPLPAHSSEPIYATGEPIYANGIMYFPVKPGDINRISLPAYGGVSPRDMTQSPMTYNQTSPGRPYVNMNLYDPQVLQQMQQQQRRNTAHQVNVVPGEMFAAAPKTD</sequence>
<organism evidence="4 5">
    <name type="scientific">Microthyrium microscopicum</name>
    <dbReference type="NCBI Taxonomy" id="703497"/>
    <lineage>
        <taxon>Eukaryota</taxon>
        <taxon>Fungi</taxon>
        <taxon>Dikarya</taxon>
        <taxon>Ascomycota</taxon>
        <taxon>Pezizomycotina</taxon>
        <taxon>Dothideomycetes</taxon>
        <taxon>Dothideomycetes incertae sedis</taxon>
        <taxon>Microthyriales</taxon>
        <taxon>Microthyriaceae</taxon>
        <taxon>Microthyrium</taxon>
    </lineage>
</organism>
<dbReference type="PANTHER" id="PTHR34883">
    <property type="entry name" value="SERINE-RICH PROTEIN, PUTATIVE-RELATED-RELATED"/>
    <property type="match status" value="1"/>
</dbReference>